<feature type="transmembrane region" description="Helical" evidence="1">
    <location>
        <begin position="28"/>
        <end position="48"/>
    </location>
</feature>
<reference evidence="2 3" key="1">
    <citation type="submission" date="2020-07" db="EMBL/GenBank/DDBJ databases">
        <title>Huge and variable diversity of episymbiotic CPR bacteria and DPANN archaea in groundwater ecosystems.</title>
        <authorList>
            <person name="He C.Y."/>
            <person name="Keren R."/>
            <person name="Whittaker M."/>
            <person name="Farag I.F."/>
            <person name="Doudna J."/>
            <person name="Cate J.H.D."/>
            <person name="Banfield J.F."/>
        </authorList>
    </citation>
    <scope>NUCLEOTIDE SEQUENCE [LARGE SCALE GENOMIC DNA]</scope>
    <source>
        <strain evidence="2">NC_groundwater_70_Ag_B-0.1um_54_66</strain>
    </source>
</reference>
<evidence type="ECO:0008006" key="4">
    <source>
        <dbReference type="Google" id="ProtNLM"/>
    </source>
</evidence>
<evidence type="ECO:0000256" key="1">
    <source>
        <dbReference type="SAM" id="Phobius"/>
    </source>
</evidence>
<evidence type="ECO:0000313" key="3">
    <source>
        <dbReference type="Proteomes" id="UP000595362"/>
    </source>
</evidence>
<feature type="transmembrane region" description="Helical" evidence="1">
    <location>
        <begin position="240"/>
        <end position="263"/>
    </location>
</feature>
<feature type="transmembrane region" description="Helical" evidence="1">
    <location>
        <begin position="381"/>
        <end position="398"/>
    </location>
</feature>
<keyword evidence="1" id="KW-0472">Membrane</keyword>
<feature type="transmembrane region" description="Helical" evidence="1">
    <location>
        <begin position="353"/>
        <end position="375"/>
    </location>
</feature>
<feature type="transmembrane region" description="Helical" evidence="1">
    <location>
        <begin position="160"/>
        <end position="181"/>
    </location>
</feature>
<feature type="transmembrane region" description="Helical" evidence="1">
    <location>
        <begin position="119"/>
        <end position="140"/>
    </location>
</feature>
<name>A0A7T5R3B7_9BACT</name>
<feature type="transmembrane region" description="Helical" evidence="1">
    <location>
        <begin position="60"/>
        <end position="83"/>
    </location>
</feature>
<dbReference type="AlphaFoldDB" id="A0A7T5R3B7"/>
<organism evidence="2 3">
    <name type="scientific">Micavibrio aeruginosavorus</name>
    <dbReference type="NCBI Taxonomy" id="349221"/>
    <lineage>
        <taxon>Bacteria</taxon>
        <taxon>Pseudomonadati</taxon>
        <taxon>Bdellovibrionota</taxon>
        <taxon>Bdellovibrionia</taxon>
        <taxon>Bdellovibrionales</taxon>
        <taxon>Pseudobdellovibrionaceae</taxon>
        <taxon>Micavibrio</taxon>
    </lineage>
</organism>
<proteinExistence type="predicted"/>
<feature type="transmembrane region" description="Helical" evidence="1">
    <location>
        <begin position="89"/>
        <end position="107"/>
    </location>
</feature>
<keyword evidence="1" id="KW-0812">Transmembrane</keyword>
<feature type="transmembrane region" description="Helical" evidence="1">
    <location>
        <begin position="188"/>
        <end position="209"/>
    </location>
</feature>
<dbReference type="EMBL" id="CP066681">
    <property type="protein sequence ID" value="QQG36785.1"/>
    <property type="molecule type" value="Genomic_DNA"/>
</dbReference>
<feature type="transmembrane region" description="Helical" evidence="1">
    <location>
        <begin position="215"/>
        <end position="233"/>
    </location>
</feature>
<feature type="transmembrane region" description="Helical" evidence="1">
    <location>
        <begin position="327"/>
        <end position="346"/>
    </location>
</feature>
<accession>A0A7T5R3B7</accession>
<gene>
    <name evidence="2" type="ORF">HYS17_03145</name>
</gene>
<evidence type="ECO:0000313" key="2">
    <source>
        <dbReference type="EMBL" id="QQG36785.1"/>
    </source>
</evidence>
<sequence>MARSLALLMALALYALLATPTPDNLGVIGFSIGLGLLFAAGVPGLIQVARPAQGPAGMPLFIPAARLLLMWGLCVPLLAGLMTGREATFILRDLVAFICLLLPLFLWPCLKNWPQADRLFPAMLCMVGIIFAVRVLWGAISEQGGAIRLYGFISDPDNLLNAPTALFALLYLTGTGGRLLGRASNSRSLLLAFLCFIPVLILLAAMLGVGQRAHIGAWGLALILWAGALIWRCPRALGRILLLTCPLIVLLALLPVAGLQGLLMGLLEKNTLVGFNNRLEEARVVFESFSGQPFWAVLFGQGWGAGITSPAAGPYPVNYTHSLLTTYLLKTGLCGFMLVLAYLAVLAAGIWRVLWVFPVGGVALAAPFLIDITLYASFKTLDFGLLLSLIVLWTNWVGSARQSCQNGPGWCMQEEYPE</sequence>
<dbReference type="Proteomes" id="UP000595362">
    <property type="component" value="Chromosome"/>
</dbReference>
<keyword evidence="1" id="KW-1133">Transmembrane helix</keyword>
<protein>
    <recommendedName>
        <fullName evidence="4">O-antigen ligase domain-containing protein</fullName>
    </recommendedName>
</protein>